<accession>A0ABM4D9G3</accession>
<evidence type="ECO:0000256" key="6">
    <source>
        <dbReference type="SAM" id="Phobius"/>
    </source>
</evidence>
<keyword evidence="3 6" id="KW-0812">Transmembrane</keyword>
<feature type="transmembrane region" description="Helical" evidence="6">
    <location>
        <begin position="399"/>
        <end position="422"/>
    </location>
</feature>
<comment type="subcellular location">
    <subcellularLocation>
        <location evidence="1">Membrane</location>
        <topology evidence="1">Multi-pass membrane protein</topology>
    </subcellularLocation>
</comment>
<protein>
    <submittedName>
        <fullName evidence="9">Probable serine incorporator isoform X2</fullName>
    </submittedName>
</protein>
<dbReference type="GeneID" id="100205352"/>
<evidence type="ECO:0000256" key="4">
    <source>
        <dbReference type="ARBA" id="ARBA00022989"/>
    </source>
</evidence>
<keyword evidence="5 6" id="KW-0472">Membrane</keyword>
<feature type="transmembrane region" description="Helical" evidence="6">
    <location>
        <begin position="265"/>
        <end position="285"/>
    </location>
</feature>
<evidence type="ECO:0000256" key="7">
    <source>
        <dbReference type="SAM" id="SignalP"/>
    </source>
</evidence>
<evidence type="ECO:0000256" key="3">
    <source>
        <dbReference type="ARBA" id="ARBA00022692"/>
    </source>
</evidence>
<keyword evidence="4 6" id="KW-1133">Transmembrane helix</keyword>
<keyword evidence="8" id="KW-1185">Reference proteome</keyword>
<dbReference type="RefSeq" id="XP_065670977.1">
    <property type="nucleotide sequence ID" value="XM_065814905.1"/>
</dbReference>
<name>A0ABM4D9G3_HYDVU</name>
<dbReference type="Proteomes" id="UP001652625">
    <property type="component" value="Chromosome 13"/>
</dbReference>
<organism evidence="8 9">
    <name type="scientific">Hydra vulgaris</name>
    <name type="common">Hydra</name>
    <name type="synonym">Hydra attenuata</name>
    <dbReference type="NCBI Taxonomy" id="6087"/>
    <lineage>
        <taxon>Eukaryota</taxon>
        <taxon>Metazoa</taxon>
        <taxon>Cnidaria</taxon>
        <taxon>Hydrozoa</taxon>
        <taxon>Hydroidolina</taxon>
        <taxon>Anthoathecata</taxon>
        <taxon>Aplanulata</taxon>
        <taxon>Hydridae</taxon>
        <taxon>Hydra</taxon>
    </lineage>
</organism>
<dbReference type="Pfam" id="PF03348">
    <property type="entry name" value="Serinc"/>
    <property type="match status" value="2"/>
</dbReference>
<feature type="transmembrane region" description="Helical" evidence="6">
    <location>
        <begin position="129"/>
        <end position="151"/>
    </location>
</feature>
<evidence type="ECO:0000313" key="9">
    <source>
        <dbReference type="RefSeq" id="XP_065670977.1"/>
    </source>
</evidence>
<feature type="transmembrane region" description="Helical" evidence="6">
    <location>
        <begin position="157"/>
        <end position="178"/>
    </location>
</feature>
<evidence type="ECO:0000256" key="1">
    <source>
        <dbReference type="ARBA" id="ARBA00004141"/>
    </source>
</evidence>
<sequence>MGCVLGVCAAQVACCCCSTACSLCCSCCPNSVTSVMTRLMYLFLIVLGVLTSSVFLIPQVQKSLSKSVNIPFYDNSVCGIIQLGKDCQKAVGYQSVYRVWFAFVMFFLLMAFLTLGIRSSKDCRAYLHNGFWFFKILIIIGVMIAAFFLPATPFTKIWLYIGTVGGVIFIMVQVLFLIEFAHRLTEALLNKVDDIKCCGFVIVILCLIMYGLAIAGVVGMYINFTVSNACNLNKGLISISLFLCIVVSIVSVLPPIQAANQKSGILQASVISVYVIYLNFSALGAEPVGTKSWECPNNLSNINGAGVAMLIVGIVIALITVFYASFKKSHEDVGVIDDEQSHIQKVADDEMESVQYSYWLFHLTCMLASFYCMMVLTNWFKPDTVNNGFVFAASWPSMWVQVVASWVCILLYMWTMVAPVLFPDRFSSGF</sequence>
<dbReference type="InterPro" id="IPR005016">
    <property type="entry name" value="TDE1/TMS"/>
</dbReference>
<dbReference type="PANTHER" id="PTHR10383:SF48">
    <property type="entry name" value="SERINE INCORPORATOR 1-LIKE"/>
    <property type="match status" value="1"/>
</dbReference>
<gene>
    <name evidence="9" type="primary">LOC100205352</name>
</gene>
<evidence type="ECO:0000313" key="8">
    <source>
        <dbReference type="Proteomes" id="UP001652625"/>
    </source>
</evidence>
<feature type="transmembrane region" description="Helical" evidence="6">
    <location>
        <begin position="199"/>
        <end position="224"/>
    </location>
</feature>
<feature type="signal peptide" evidence="7">
    <location>
        <begin position="1"/>
        <end position="17"/>
    </location>
</feature>
<keyword evidence="7" id="KW-0732">Signal</keyword>
<feature type="transmembrane region" description="Helical" evidence="6">
    <location>
        <begin position="358"/>
        <end position="379"/>
    </location>
</feature>
<feature type="transmembrane region" description="Helical" evidence="6">
    <location>
        <begin position="236"/>
        <end position="253"/>
    </location>
</feature>
<evidence type="ECO:0000256" key="2">
    <source>
        <dbReference type="ARBA" id="ARBA00006665"/>
    </source>
</evidence>
<comment type="similarity">
    <text evidence="2">Belongs to the TDE1 family.</text>
</comment>
<evidence type="ECO:0000256" key="5">
    <source>
        <dbReference type="ARBA" id="ARBA00023136"/>
    </source>
</evidence>
<feature type="transmembrane region" description="Helical" evidence="6">
    <location>
        <begin position="305"/>
        <end position="326"/>
    </location>
</feature>
<feature type="chain" id="PRO_5045782673" evidence="7">
    <location>
        <begin position="18"/>
        <end position="430"/>
    </location>
</feature>
<reference evidence="9" key="1">
    <citation type="submission" date="2025-08" db="UniProtKB">
        <authorList>
            <consortium name="RefSeq"/>
        </authorList>
    </citation>
    <scope>IDENTIFICATION</scope>
</reference>
<dbReference type="PANTHER" id="PTHR10383">
    <property type="entry name" value="SERINE INCORPORATOR"/>
    <property type="match status" value="1"/>
</dbReference>
<proteinExistence type="inferred from homology"/>
<feature type="transmembrane region" description="Helical" evidence="6">
    <location>
        <begin position="99"/>
        <end position="117"/>
    </location>
</feature>
<feature type="transmembrane region" description="Helical" evidence="6">
    <location>
        <begin position="39"/>
        <end position="57"/>
    </location>
</feature>